<gene>
    <name evidence="2" type="primary">LOC142174252</name>
</gene>
<keyword evidence="1" id="KW-1185">Reference proteome</keyword>
<name>A0AC58TG10_TOBAC</name>
<organism evidence="1 2">
    <name type="scientific">Nicotiana tabacum</name>
    <name type="common">Common tobacco</name>
    <dbReference type="NCBI Taxonomy" id="4097"/>
    <lineage>
        <taxon>Eukaryota</taxon>
        <taxon>Viridiplantae</taxon>
        <taxon>Streptophyta</taxon>
        <taxon>Embryophyta</taxon>
        <taxon>Tracheophyta</taxon>
        <taxon>Spermatophyta</taxon>
        <taxon>Magnoliopsida</taxon>
        <taxon>eudicotyledons</taxon>
        <taxon>Gunneridae</taxon>
        <taxon>Pentapetalae</taxon>
        <taxon>asterids</taxon>
        <taxon>lamiids</taxon>
        <taxon>Solanales</taxon>
        <taxon>Solanaceae</taxon>
        <taxon>Nicotianoideae</taxon>
        <taxon>Nicotianeae</taxon>
        <taxon>Nicotiana</taxon>
    </lineage>
</organism>
<reference evidence="2" key="2">
    <citation type="submission" date="2025-08" db="UniProtKB">
        <authorList>
            <consortium name="RefSeq"/>
        </authorList>
    </citation>
    <scope>IDENTIFICATION</scope>
    <source>
        <tissue evidence="2">Leaf</tissue>
    </source>
</reference>
<proteinExistence type="predicted"/>
<reference evidence="1" key="1">
    <citation type="journal article" date="2014" name="Nat. Commun.">
        <title>The tobacco genome sequence and its comparison with those of tomato and potato.</title>
        <authorList>
            <person name="Sierro N."/>
            <person name="Battey J.N."/>
            <person name="Ouadi S."/>
            <person name="Bakaher N."/>
            <person name="Bovet L."/>
            <person name="Willig A."/>
            <person name="Goepfert S."/>
            <person name="Peitsch M.C."/>
            <person name="Ivanov N.V."/>
        </authorList>
    </citation>
    <scope>NUCLEOTIDE SEQUENCE [LARGE SCALE GENOMIC DNA]</scope>
</reference>
<protein>
    <submittedName>
        <fullName evidence="2">Uncharacterized protein LOC142174252</fullName>
    </submittedName>
</protein>
<evidence type="ECO:0000313" key="2">
    <source>
        <dbReference type="RefSeq" id="XP_075096144.1"/>
    </source>
</evidence>
<dbReference type="Proteomes" id="UP000790787">
    <property type="component" value="Chromosome 20"/>
</dbReference>
<sequence length="252" mass="28138">MEVDDCIKPVELEKEVMLDPAELLTMIAHGLETDPEESILPHVSVHAMIGIHDFGTMRVTVSIKGKAVHVLIDTGSTHNFLDLNTGKRLGCALTAISPFVVSVADGNKGVSFDLDMLVLPIGGCNMVLGIQWLITLGDIMWNFRKLKMEFTIMVQKIPLRGIQPPAAKLIQSGKMDKLLAKPTQSEPVELQLVLQKYSDIFEEPSKLPPSRMHDHRIIPKEDTSPVTKRFYRYPTIQKNEIEKTVDEMLASV</sequence>
<accession>A0AC58TG10</accession>
<dbReference type="RefSeq" id="XP_075096144.1">
    <property type="nucleotide sequence ID" value="XM_075240043.1"/>
</dbReference>
<evidence type="ECO:0000313" key="1">
    <source>
        <dbReference type="Proteomes" id="UP000790787"/>
    </source>
</evidence>